<dbReference type="AlphaFoldDB" id="A0AAD2FHG5"/>
<name>A0AAD2FHG5_9STRA</name>
<reference evidence="2" key="1">
    <citation type="submission" date="2023-08" db="EMBL/GenBank/DDBJ databases">
        <authorList>
            <person name="Audoor S."/>
            <person name="Bilcke G."/>
        </authorList>
    </citation>
    <scope>NUCLEOTIDE SEQUENCE</scope>
</reference>
<gene>
    <name evidence="2" type="ORF">CYCCA115_LOCUS2678</name>
</gene>
<evidence type="ECO:0000313" key="2">
    <source>
        <dbReference type="EMBL" id="CAJ1932075.1"/>
    </source>
</evidence>
<dbReference type="EMBL" id="CAKOGP040000202">
    <property type="protein sequence ID" value="CAJ1932075.1"/>
    <property type="molecule type" value="Genomic_DNA"/>
</dbReference>
<organism evidence="2 3">
    <name type="scientific">Cylindrotheca closterium</name>
    <dbReference type="NCBI Taxonomy" id="2856"/>
    <lineage>
        <taxon>Eukaryota</taxon>
        <taxon>Sar</taxon>
        <taxon>Stramenopiles</taxon>
        <taxon>Ochrophyta</taxon>
        <taxon>Bacillariophyta</taxon>
        <taxon>Bacillariophyceae</taxon>
        <taxon>Bacillariophycidae</taxon>
        <taxon>Bacillariales</taxon>
        <taxon>Bacillariaceae</taxon>
        <taxon>Cylindrotheca</taxon>
    </lineage>
</organism>
<feature type="region of interest" description="Disordered" evidence="1">
    <location>
        <begin position="486"/>
        <end position="506"/>
    </location>
</feature>
<protein>
    <submittedName>
        <fullName evidence="2">Uncharacterized protein</fullName>
    </submittedName>
</protein>
<feature type="region of interest" description="Disordered" evidence="1">
    <location>
        <begin position="151"/>
        <end position="196"/>
    </location>
</feature>
<sequence>MSTIQRLAEADVRAIFDSLHGAHPPPEGLKFQIIPVGPSGLKLSPPAIEFDNGLYVLLRPEKKDQPKPQLPTHLRQYLAKEIPGQACPWSLSGPQFSQPTELQQRYCYPKGNPSYSSQKGGALWTMYDNNGHEDLNYRLLHVYFSAKRAGIRSATPSPARRRRRITTPTSTSSSASSSRTKSPATPNVVPTSPWPPHGAMPPRSYWQPHHHHHHHHPHYPMVPASLVHPTPPPMRPIKHYLTPPPPPPSSSAFKRRKFDIPTPPPTRSMMMSDATFAATTTTAAVNYNSVDTGRDHVYMEKGAAAKMPTLLDEDEDAWWMMGATGGAILEAPELGLLDHEDEMAIRSKLSFELLPLATVEDSRMDNLFLLDSEECDAQRKMAENAENKKDASPCLGTPSSLQKRLEVMHRQVLDWIGQQPKDKQPRMHQMVRQWAQKLQSELQLEEAHTDEDGDKKMAATVLQVPAVGTPCKKESPPVMAVAATPIKMESTSADDASITPSRMESV</sequence>
<proteinExistence type="predicted"/>
<accession>A0AAD2FHG5</accession>
<feature type="compositionally biased region" description="Low complexity" evidence="1">
    <location>
        <begin position="166"/>
        <end position="186"/>
    </location>
</feature>
<evidence type="ECO:0000313" key="3">
    <source>
        <dbReference type="Proteomes" id="UP001295423"/>
    </source>
</evidence>
<comment type="caution">
    <text evidence="2">The sequence shown here is derived from an EMBL/GenBank/DDBJ whole genome shotgun (WGS) entry which is preliminary data.</text>
</comment>
<feature type="compositionally biased region" description="Polar residues" evidence="1">
    <location>
        <begin position="489"/>
        <end position="506"/>
    </location>
</feature>
<evidence type="ECO:0000256" key="1">
    <source>
        <dbReference type="SAM" id="MobiDB-lite"/>
    </source>
</evidence>
<keyword evidence="3" id="KW-1185">Reference proteome</keyword>
<dbReference type="Proteomes" id="UP001295423">
    <property type="component" value="Unassembled WGS sequence"/>
</dbReference>